<keyword evidence="7" id="KW-1185">Reference proteome</keyword>
<comment type="caution">
    <text evidence="6">The sequence shown here is derived from an EMBL/GenBank/DDBJ whole genome shotgun (WGS) entry which is preliminary data.</text>
</comment>
<evidence type="ECO:0000259" key="5">
    <source>
        <dbReference type="Pfam" id="PF01094"/>
    </source>
</evidence>
<feature type="domain" description="Receptor ligand binding region" evidence="5">
    <location>
        <begin position="14"/>
        <end position="63"/>
    </location>
</feature>
<evidence type="ECO:0000256" key="3">
    <source>
        <dbReference type="ARBA" id="ARBA00022989"/>
    </source>
</evidence>
<evidence type="ECO:0000313" key="7">
    <source>
        <dbReference type="Proteomes" id="UP001233999"/>
    </source>
</evidence>
<reference evidence="6" key="2">
    <citation type="submission" date="2023-05" db="EMBL/GenBank/DDBJ databases">
        <authorList>
            <person name="Fouks B."/>
        </authorList>
    </citation>
    <scope>NUCLEOTIDE SEQUENCE</scope>
    <source>
        <strain evidence="6">Stay&amp;Tobe</strain>
        <tissue evidence="6">Testes</tissue>
    </source>
</reference>
<accession>A0AAD7ZZ23</accession>
<proteinExistence type="predicted"/>
<feature type="non-terminal residue" evidence="6">
    <location>
        <position position="76"/>
    </location>
</feature>
<dbReference type="InterPro" id="IPR001828">
    <property type="entry name" value="ANF_lig-bd_rcpt"/>
</dbReference>
<sequence length="76" mass="8385">MTVLSALVLSNASDLAQLTNTEARIILLYSTRDEAREILAEATRLKLTGTNYLWLATQSVISNTMEAPKEFPIGML</sequence>
<keyword evidence="2" id="KW-0812">Transmembrane</keyword>
<gene>
    <name evidence="6" type="ORF">L9F63_017865</name>
</gene>
<name>A0AAD7ZZ23_DIPPU</name>
<comment type="subcellular location">
    <subcellularLocation>
        <location evidence="1">Membrane</location>
    </subcellularLocation>
</comment>
<dbReference type="Pfam" id="PF01094">
    <property type="entry name" value="ANF_receptor"/>
    <property type="match status" value="1"/>
</dbReference>
<dbReference type="Gene3D" id="3.40.50.2300">
    <property type="match status" value="1"/>
</dbReference>
<evidence type="ECO:0000256" key="2">
    <source>
        <dbReference type="ARBA" id="ARBA00022692"/>
    </source>
</evidence>
<reference evidence="6" key="1">
    <citation type="journal article" date="2023" name="IScience">
        <title>Live-bearing cockroach genome reveals convergent evolutionary mechanisms linked to viviparity in insects and beyond.</title>
        <authorList>
            <person name="Fouks B."/>
            <person name="Harrison M.C."/>
            <person name="Mikhailova A.A."/>
            <person name="Marchal E."/>
            <person name="English S."/>
            <person name="Carruthers M."/>
            <person name="Jennings E.C."/>
            <person name="Chiamaka E.L."/>
            <person name="Frigard R.A."/>
            <person name="Pippel M."/>
            <person name="Attardo G.M."/>
            <person name="Benoit J.B."/>
            <person name="Bornberg-Bauer E."/>
            <person name="Tobe S.S."/>
        </authorList>
    </citation>
    <scope>NUCLEOTIDE SEQUENCE</scope>
    <source>
        <strain evidence="6">Stay&amp;Tobe</strain>
    </source>
</reference>
<dbReference type="EMBL" id="JASPKZ010005301">
    <property type="protein sequence ID" value="KAJ9588827.1"/>
    <property type="molecule type" value="Genomic_DNA"/>
</dbReference>
<dbReference type="AlphaFoldDB" id="A0AAD7ZZ23"/>
<keyword evidence="3" id="KW-1133">Transmembrane helix</keyword>
<evidence type="ECO:0000256" key="4">
    <source>
        <dbReference type="ARBA" id="ARBA00023136"/>
    </source>
</evidence>
<protein>
    <recommendedName>
        <fullName evidence="5">Receptor ligand binding region domain-containing protein</fullName>
    </recommendedName>
</protein>
<dbReference type="GO" id="GO:0016020">
    <property type="term" value="C:membrane"/>
    <property type="evidence" value="ECO:0007669"/>
    <property type="project" value="UniProtKB-SubCell"/>
</dbReference>
<dbReference type="SUPFAM" id="SSF53822">
    <property type="entry name" value="Periplasmic binding protein-like I"/>
    <property type="match status" value="1"/>
</dbReference>
<dbReference type="Proteomes" id="UP001233999">
    <property type="component" value="Unassembled WGS sequence"/>
</dbReference>
<evidence type="ECO:0000313" key="6">
    <source>
        <dbReference type="EMBL" id="KAJ9588827.1"/>
    </source>
</evidence>
<organism evidence="6 7">
    <name type="scientific">Diploptera punctata</name>
    <name type="common">Pacific beetle cockroach</name>
    <dbReference type="NCBI Taxonomy" id="6984"/>
    <lineage>
        <taxon>Eukaryota</taxon>
        <taxon>Metazoa</taxon>
        <taxon>Ecdysozoa</taxon>
        <taxon>Arthropoda</taxon>
        <taxon>Hexapoda</taxon>
        <taxon>Insecta</taxon>
        <taxon>Pterygota</taxon>
        <taxon>Neoptera</taxon>
        <taxon>Polyneoptera</taxon>
        <taxon>Dictyoptera</taxon>
        <taxon>Blattodea</taxon>
        <taxon>Blaberoidea</taxon>
        <taxon>Blaberidae</taxon>
        <taxon>Diplopterinae</taxon>
        <taxon>Diploptera</taxon>
    </lineage>
</organism>
<evidence type="ECO:0000256" key="1">
    <source>
        <dbReference type="ARBA" id="ARBA00004370"/>
    </source>
</evidence>
<keyword evidence="4" id="KW-0472">Membrane</keyword>
<dbReference type="InterPro" id="IPR028082">
    <property type="entry name" value="Peripla_BP_I"/>
</dbReference>